<proteinExistence type="inferred from homology"/>
<keyword evidence="9" id="KW-0505">Motor protein</keyword>
<dbReference type="GO" id="GO:0036157">
    <property type="term" value="C:outer dynein arm"/>
    <property type="evidence" value="ECO:0007669"/>
    <property type="project" value="TreeGrafter"/>
</dbReference>
<evidence type="ECO:0000256" key="2">
    <source>
        <dbReference type="ARBA" id="ARBA00011059"/>
    </source>
</evidence>
<evidence type="ECO:0000256" key="10">
    <source>
        <dbReference type="ARBA" id="ARBA00023212"/>
    </source>
</evidence>
<keyword evidence="5" id="KW-0493">Microtubule</keyword>
<keyword evidence="14" id="KW-1185">Reference proteome</keyword>
<dbReference type="InterPro" id="IPR015943">
    <property type="entry name" value="WD40/YVTN_repeat-like_dom_sf"/>
</dbReference>
<keyword evidence="7" id="KW-0243">Dynein</keyword>
<dbReference type="AlphaFoldDB" id="A0A158QT58"/>
<dbReference type="STRING" id="53468.A0A158QT58"/>
<keyword evidence="10" id="KW-0206">Cytoskeleton</keyword>
<comment type="subcellular location">
    <subcellularLocation>
        <location evidence="1">Cytoplasm</location>
        <location evidence="1">Cytoskeleton</location>
        <location evidence="1">Cilium axoneme</location>
    </subcellularLocation>
</comment>
<dbReference type="EMBL" id="UXSR01000326">
    <property type="protein sequence ID" value="VDD76146.1"/>
    <property type="molecule type" value="Genomic_DNA"/>
</dbReference>
<feature type="region of interest" description="Disordered" evidence="12">
    <location>
        <begin position="628"/>
        <end position="661"/>
    </location>
</feature>
<dbReference type="PANTHER" id="PTHR12442:SF7">
    <property type="entry name" value="DYNEIN AXONEMAL INTERMEDIATE CHAIN 2"/>
    <property type="match status" value="1"/>
</dbReference>
<dbReference type="PANTHER" id="PTHR12442">
    <property type="entry name" value="DYNEIN INTERMEDIATE CHAIN"/>
    <property type="match status" value="1"/>
</dbReference>
<reference evidence="13 14" key="1">
    <citation type="submission" date="2018-10" db="EMBL/GenBank/DDBJ databases">
        <authorList>
            <consortium name="Pathogen Informatics"/>
        </authorList>
    </citation>
    <scope>NUCLEOTIDE SEQUENCE [LARGE SCALE GENOMIC DNA]</scope>
</reference>
<dbReference type="InterPro" id="IPR001680">
    <property type="entry name" value="WD40_rpt"/>
</dbReference>
<dbReference type="Proteomes" id="UP000267029">
    <property type="component" value="Unassembled WGS sequence"/>
</dbReference>
<evidence type="ECO:0000256" key="3">
    <source>
        <dbReference type="ARBA" id="ARBA00022490"/>
    </source>
</evidence>
<dbReference type="GO" id="GO:0045504">
    <property type="term" value="F:dynein heavy chain binding"/>
    <property type="evidence" value="ECO:0007669"/>
    <property type="project" value="TreeGrafter"/>
</dbReference>
<protein>
    <recommendedName>
        <fullName evidence="15">Dynein intermediate chain 3, ciliary</fullName>
    </recommendedName>
</protein>
<evidence type="ECO:0000256" key="9">
    <source>
        <dbReference type="ARBA" id="ARBA00023175"/>
    </source>
</evidence>
<dbReference type="SMART" id="SM00320">
    <property type="entry name" value="WD40"/>
    <property type="match status" value="4"/>
</dbReference>
<evidence type="ECO:0000256" key="8">
    <source>
        <dbReference type="ARBA" id="ARBA00023069"/>
    </source>
</evidence>
<dbReference type="GO" id="GO:0003341">
    <property type="term" value="P:cilium movement"/>
    <property type="evidence" value="ECO:0007669"/>
    <property type="project" value="TreeGrafter"/>
</dbReference>
<evidence type="ECO:0000256" key="11">
    <source>
        <dbReference type="ARBA" id="ARBA00023273"/>
    </source>
</evidence>
<dbReference type="InterPro" id="IPR050687">
    <property type="entry name" value="Dynein_IC"/>
</dbReference>
<organism evidence="13 14">
    <name type="scientific">Mesocestoides corti</name>
    <name type="common">Flatworm</name>
    <dbReference type="NCBI Taxonomy" id="53468"/>
    <lineage>
        <taxon>Eukaryota</taxon>
        <taxon>Metazoa</taxon>
        <taxon>Spiralia</taxon>
        <taxon>Lophotrochozoa</taxon>
        <taxon>Platyhelminthes</taxon>
        <taxon>Cestoda</taxon>
        <taxon>Eucestoda</taxon>
        <taxon>Cyclophyllidea</taxon>
        <taxon>Mesocestoididae</taxon>
        <taxon>Mesocestoides</taxon>
    </lineage>
</organism>
<dbReference type="OrthoDB" id="366230at2759"/>
<evidence type="ECO:0000256" key="5">
    <source>
        <dbReference type="ARBA" id="ARBA00022701"/>
    </source>
</evidence>
<keyword evidence="6" id="KW-0677">Repeat</keyword>
<evidence type="ECO:0000256" key="12">
    <source>
        <dbReference type="SAM" id="MobiDB-lite"/>
    </source>
</evidence>
<dbReference type="GO" id="GO:0036158">
    <property type="term" value="P:outer dynein arm assembly"/>
    <property type="evidence" value="ECO:0007669"/>
    <property type="project" value="TreeGrafter"/>
</dbReference>
<sequence>MDIQYVYTRKRADFGKQCNFTDRPAELHVDIPPSAELAEKYIPRNPISRSIQNACEMSEHEVNTERVLSEVRGMNHTEGGWPRDVNCNEPEQVQRYRKKIEKDELYTATLHSLANSMEHCIRQNNALNIYEEYFNDVEYDASEDPPSAKTINIFRDINEIKRSATYVSWFPDGPTKVAVAYCKTEFLGNVNSNSMDSYVWDFSNPNKPDLVLMPPSPLVCVEFNPKDAHTLIGGLWDRRKGTLPVEISPIENSHRDPAWRVMWIQSKTGTECFSTSTDGQVFWWDVRKMSEPTEFMYLDPTKTQSFNCAIGAYALEYESTIPTKFMVGTEQGLIISCNRKGKSPAEKVANIYPGHKGPVYALQRNPFYTKFFLSVGDWSARVWSEDFRDEPIMWTPYHESGATDGCWSPVRPAVFFLTRLNGCLEIWDYVFKQRAPTLSMKFFTRFGHSCIKLQCLFSILRIALIVDCLRFFLWVCDEPLHCVRVHEEGQFVAVGSGGGSTTILELSDGFSTLSKNEKSVVGTMFEREAHREKILESRAKELKLKEKQKAMAEAAAAAAAAPTPAGSEPVSKEAEDESEKEEGEGNVEAPEDEELSAEELLKKAEHDFFDMIAQERKRLEAENAARTKKLEALQEDEEANDSGKGASVDEGGSGGGDETAASEVIWHPIIHFVYTC</sequence>
<evidence type="ECO:0000256" key="6">
    <source>
        <dbReference type="ARBA" id="ARBA00022737"/>
    </source>
</evidence>
<evidence type="ECO:0000313" key="14">
    <source>
        <dbReference type="Proteomes" id="UP000267029"/>
    </source>
</evidence>
<keyword evidence="3" id="KW-0963">Cytoplasm</keyword>
<dbReference type="GO" id="GO:0005874">
    <property type="term" value="C:microtubule"/>
    <property type="evidence" value="ECO:0007669"/>
    <property type="project" value="UniProtKB-KW"/>
</dbReference>
<comment type="similarity">
    <text evidence="2">Belongs to the dynein intermediate chain family.</text>
</comment>
<evidence type="ECO:0000313" key="13">
    <source>
        <dbReference type="EMBL" id="VDD76146.1"/>
    </source>
</evidence>
<dbReference type="Gene3D" id="2.130.10.10">
    <property type="entry name" value="YVTN repeat-like/Quinoprotein amine dehydrogenase"/>
    <property type="match status" value="2"/>
</dbReference>
<feature type="compositionally biased region" description="Acidic residues" evidence="12">
    <location>
        <begin position="574"/>
        <end position="595"/>
    </location>
</feature>
<dbReference type="GO" id="GO:0045503">
    <property type="term" value="F:dynein light chain binding"/>
    <property type="evidence" value="ECO:0007669"/>
    <property type="project" value="TreeGrafter"/>
</dbReference>
<evidence type="ECO:0008006" key="15">
    <source>
        <dbReference type="Google" id="ProtNLM"/>
    </source>
</evidence>
<accession>A0A158QT58</accession>
<name>A0A158QT58_MESCO</name>
<evidence type="ECO:0000256" key="1">
    <source>
        <dbReference type="ARBA" id="ARBA00004430"/>
    </source>
</evidence>
<keyword evidence="11" id="KW-0966">Cell projection</keyword>
<dbReference type="InterPro" id="IPR036322">
    <property type="entry name" value="WD40_repeat_dom_sf"/>
</dbReference>
<dbReference type="SUPFAM" id="SSF50978">
    <property type="entry name" value="WD40 repeat-like"/>
    <property type="match status" value="1"/>
</dbReference>
<evidence type="ECO:0000256" key="4">
    <source>
        <dbReference type="ARBA" id="ARBA00022574"/>
    </source>
</evidence>
<keyword evidence="8" id="KW-0969">Cilium</keyword>
<feature type="region of interest" description="Disordered" evidence="12">
    <location>
        <begin position="553"/>
        <end position="595"/>
    </location>
</feature>
<gene>
    <name evidence="13" type="ORF">MCOS_LOCUS2149</name>
</gene>
<evidence type="ECO:0000256" key="7">
    <source>
        <dbReference type="ARBA" id="ARBA00023017"/>
    </source>
</evidence>
<keyword evidence="4" id="KW-0853">WD repeat</keyword>